<proteinExistence type="predicted"/>
<sequence>MENRLRNLRKKNNLTQEELSLQLKVSRQTISNWERGYSQPDMENLHLLASFFKVTVSYLIDGDTITDASPIYEAKQPQTVSLDNQKLSLLKLLTLASCLTPLAAFGLLYLVNEYKIGLSEKQYRFYSKFGIFLSAINLVIIVLVISDLTIFSYL</sequence>
<dbReference type="OrthoDB" id="9805856at2"/>
<dbReference type="PROSITE" id="PS50943">
    <property type="entry name" value="HTH_CROC1"/>
    <property type="match status" value="1"/>
</dbReference>
<dbReference type="RefSeq" id="WP_071869262.1">
    <property type="nucleotide sequence ID" value="NZ_BJUG01000003.1"/>
</dbReference>
<evidence type="ECO:0000313" key="3">
    <source>
        <dbReference type="Proteomes" id="UP000321361"/>
    </source>
</evidence>
<dbReference type="PANTHER" id="PTHR46558:SF11">
    <property type="entry name" value="HTH-TYPE TRANSCRIPTIONAL REGULATOR XRE"/>
    <property type="match status" value="1"/>
</dbReference>
<dbReference type="CDD" id="cd00093">
    <property type="entry name" value="HTH_XRE"/>
    <property type="match status" value="1"/>
</dbReference>
<evidence type="ECO:0000313" key="2">
    <source>
        <dbReference type="EMBL" id="GEK36575.1"/>
    </source>
</evidence>
<dbReference type="KEGG" id="eth:CK496_09185"/>
<dbReference type="SUPFAM" id="SSF47413">
    <property type="entry name" value="lambda repressor-like DNA-binding domains"/>
    <property type="match status" value="1"/>
</dbReference>
<reference evidence="2 3" key="1">
    <citation type="submission" date="2019-07" db="EMBL/GenBank/DDBJ databases">
        <title>Whole genome shotgun sequence of Enterococcus thailandicus NBRC 101867.</title>
        <authorList>
            <person name="Hosoyama A."/>
            <person name="Uohara A."/>
            <person name="Ohji S."/>
            <person name="Ichikawa N."/>
        </authorList>
    </citation>
    <scope>NUCLEOTIDE SEQUENCE [LARGE SCALE GENOMIC DNA]</scope>
    <source>
        <strain evidence="2 3">NBRC 101867</strain>
    </source>
</reference>
<dbReference type="InterPro" id="IPR001387">
    <property type="entry name" value="Cro/C1-type_HTH"/>
</dbReference>
<dbReference type="Proteomes" id="UP000321361">
    <property type="component" value="Unassembled WGS sequence"/>
</dbReference>
<accession>A0A1L8XKW9</accession>
<gene>
    <name evidence="2" type="ORF">ETH01_08620</name>
</gene>
<comment type="caution">
    <text evidence="2">The sequence shown here is derived from an EMBL/GenBank/DDBJ whole genome shotgun (WGS) entry which is preliminary data.</text>
</comment>
<name>A0A1L8XKW9_ENTTH</name>
<dbReference type="PANTHER" id="PTHR46558">
    <property type="entry name" value="TRACRIPTIONAL REGULATORY PROTEIN-RELATED-RELATED"/>
    <property type="match status" value="1"/>
</dbReference>
<dbReference type="AlphaFoldDB" id="A0A1L8XKW9"/>
<dbReference type="Pfam" id="PF01381">
    <property type="entry name" value="HTH_3"/>
    <property type="match status" value="1"/>
</dbReference>
<dbReference type="Gene3D" id="1.10.260.40">
    <property type="entry name" value="lambda repressor-like DNA-binding domains"/>
    <property type="match status" value="1"/>
</dbReference>
<keyword evidence="1" id="KW-0238">DNA-binding</keyword>
<dbReference type="InterPro" id="IPR010982">
    <property type="entry name" value="Lambda_DNA-bd_dom_sf"/>
</dbReference>
<dbReference type="EMBL" id="BJUG01000003">
    <property type="protein sequence ID" value="GEK36575.1"/>
    <property type="molecule type" value="Genomic_DNA"/>
</dbReference>
<evidence type="ECO:0000256" key="1">
    <source>
        <dbReference type="ARBA" id="ARBA00023125"/>
    </source>
</evidence>
<dbReference type="SMART" id="SM00530">
    <property type="entry name" value="HTH_XRE"/>
    <property type="match status" value="1"/>
</dbReference>
<dbReference type="GeneID" id="77487813"/>
<organism evidence="2 3">
    <name type="scientific">Enterococcus thailandicus</name>
    <dbReference type="NCBI Taxonomy" id="417368"/>
    <lineage>
        <taxon>Bacteria</taxon>
        <taxon>Bacillati</taxon>
        <taxon>Bacillota</taxon>
        <taxon>Bacilli</taxon>
        <taxon>Lactobacillales</taxon>
        <taxon>Enterococcaceae</taxon>
        <taxon>Enterococcus</taxon>
    </lineage>
</organism>
<protein>
    <submittedName>
        <fullName evidence="2">Uncharacterized protein</fullName>
    </submittedName>
</protein>
<dbReference type="GO" id="GO:0003677">
    <property type="term" value="F:DNA binding"/>
    <property type="evidence" value="ECO:0007669"/>
    <property type="project" value="UniProtKB-KW"/>
</dbReference>